<dbReference type="AlphaFoldDB" id="A0A6C0CNC2"/>
<name>A0A6C0CNC2_9ZZZZ</name>
<reference evidence="1" key="1">
    <citation type="journal article" date="2020" name="Nature">
        <title>Giant virus diversity and host interactions through global metagenomics.</title>
        <authorList>
            <person name="Schulz F."/>
            <person name="Roux S."/>
            <person name="Paez-Espino D."/>
            <person name="Jungbluth S."/>
            <person name="Walsh D.A."/>
            <person name="Denef V.J."/>
            <person name="McMahon K.D."/>
            <person name="Konstantinidis K.T."/>
            <person name="Eloe-Fadrosh E.A."/>
            <person name="Kyrpides N.C."/>
            <person name="Woyke T."/>
        </authorList>
    </citation>
    <scope>NUCLEOTIDE SEQUENCE</scope>
    <source>
        <strain evidence="1">GVMAG-M-3300021425-30</strain>
    </source>
</reference>
<dbReference type="EMBL" id="MN739467">
    <property type="protein sequence ID" value="QHT06296.1"/>
    <property type="molecule type" value="Genomic_DNA"/>
</dbReference>
<organism evidence="1">
    <name type="scientific">viral metagenome</name>
    <dbReference type="NCBI Taxonomy" id="1070528"/>
    <lineage>
        <taxon>unclassified sequences</taxon>
        <taxon>metagenomes</taxon>
        <taxon>organismal metagenomes</taxon>
    </lineage>
</organism>
<sequence>MLDLMNKLRDSINNSPYLAGITMILLNVGSKYVEFGFTKTQEEALRNGLARELILFSMLFMATKDILNSILMTAAFVILTDHLFNHNSQFCVIPSHLNRIALEVDRNGDNVISDEEEEKAIEVLRKAKEQKKNKQQATFASYMSQYNQLT</sequence>
<protein>
    <recommendedName>
        <fullName evidence="2">EF-hand domain-containing protein</fullName>
    </recommendedName>
</protein>
<proteinExistence type="predicted"/>
<accession>A0A6C0CNC2</accession>
<evidence type="ECO:0000313" key="1">
    <source>
        <dbReference type="EMBL" id="QHT06296.1"/>
    </source>
</evidence>
<evidence type="ECO:0008006" key="2">
    <source>
        <dbReference type="Google" id="ProtNLM"/>
    </source>
</evidence>